<keyword evidence="2" id="KW-0677">Repeat</keyword>
<dbReference type="GeneTree" id="ENSGT00940000155301"/>
<dbReference type="PROSITE" id="PS00678">
    <property type="entry name" value="WD_REPEATS_1"/>
    <property type="match status" value="1"/>
</dbReference>
<proteinExistence type="predicted"/>
<feature type="repeat" description="WD" evidence="3">
    <location>
        <begin position="554"/>
        <end position="595"/>
    </location>
</feature>
<dbReference type="SMART" id="SM00320">
    <property type="entry name" value="WD40"/>
    <property type="match status" value="6"/>
</dbReference>
<dbReference type="InterPro" id="IPR049916">
    <property type="entry name" value="WDR72-like"/>
</dbReference>
<reference evidence="5" key="2">
    <citation type="submission" date="2025-09" db="UniProtKB">
        <authorList>
            <consortium name="Ensembl"/>
        </authorList>
    </citation>
    <scope>IDENTIFICATION</scope>
</reference>
<organism evidence="5 6">
    <name type="scientific">Eptatretus burgeri</name>
    <name type="common">Inshore hagfish</name>
    <dbReference type="NCBI Taxonomy" id="7764"/>
    <lineage>
        <taxon>Eukaryota</taxon>
        <taxon>Metazoa</taxon>
        <taxon>Chordata</taxon>
        <taxon>Craniata</taxon>
        <taxon>Vertebrata</taxon>
        <taxon>Cyclostomata</taxon>
        <taxon>Myxini</taxon>
        <taxon>Myxiniformes</taxon>
        <taxon>Myxinidae</taxon>
        <taxon>Eptatretinae</taxon>
        <taxon>Eptatretus</taxon>
    </lineage>
</organism>
<feature type="region of interest" description="Disordered" evidence="4">
    <location>
        <begin position="827"/>
        <end position="854"/>
    </location>
</feature>
<dbReference type="PROSITE" id="PS50082">
    <property type="entry name" value="WD_REPEATS_2"/>
    <property type="match status" value="2"/>
</dbReference>
<dbReference type="InterPro" id="IPR001680">
    <property type="entry name" value="WD40_rpt"/>
</dbReference>
<reference evidence="5" key="1">
    <citation type="submission" date="2025-08" db="UniProtKB">
        <authorList>
            <consortium name="Ensembl"/>
        </authorList>
    </citation>
    <scope>IDENTIFICATION</scope>
</reference>
<dbReference type="PANTHER" id="PTHR44099">
    <property type="entry name" value="RABCONNECTIN-3B, ISOFORM A"/>
    <property type="match status" value="1"/>
</dbReference>
<keyword evidence="6" id="KW-1185">Reference proteome</keyword>
<dbReference type="Pfam" id="PF00400">
    <property type="entry name" value="WD40"/>
    <property type="match status" value="4"/>
</dbReference>
<feature type="repeat" description="WD" evidence="3">
    <location>
        <begin position="458"/>
        <end position="505"/>
    </location>
</feature>
<dbReference type="InterPro" id="IPR036322">
    <property type="entry name" value="WD40_repeat_dom_sf"/>
</dbReference>
<evidence type="ECO:0000256" key="2">
    <source>
        <dbReference type="ARBA" id="ARBA00022737"/>
    </source>
</evidence>
<sequence>MSGQSLVIPIVLWGRQAPSHCVCSVLLAEDQCTLITGCCDGQLCLWDLTTDHQIVPRALLFGHTAAITCLCRAGQGPDRCCFVSAADNGEMCLWDVSDGRCLEFSKLACTHTGIHYYNSGTGGISSNRLLCHGNYPEVLIMDAASLGILHSLVSKISPDWVTTLTVLSSPGGHEHVVAVTLSGYIKVWNLTTALTGLQEGEPLCEEESKPISVSDCVCLTVCPYSHRCLLLISQFTWRVLDSGDFSLLCATGPEPGKGWAGGEFIAPGVILLWDEEGGAWVYRLPSSCSPNSKHFRSDVGRVLEREPASLLYKTVTPPCDKELLCSPVLAYFPTTFGSGGMHLPQLLIWGDSSGRLAVWQLPTDHMHACDLPVSIVTSLATYFKSLNPSPAGIIDQLSTSDKGPLLITASLYLAGLGQLACGRNDGSIVLVPATQTAAIQLLQGPHTACRGWPPHRVLHGHTGSVSSLLYPRQLYQRYDARWLLSGGCDFSVLLWNMASGEALHSFCVHGGEITQLLVPPEGCSVRVAQCVCSVAADHSVALLSLKERRCIMLASRHLFPVHLVKWRPLDDYLVVGCSDGSVYVWQMENASPRTGGAHIRFLLFAMCGRRRSPRQRRSSSSSISKAYDLLSREATWLALAKLGTTPSSSSSLSTKTCRLQYSVLDRCVLGIGAIQILQGCDEAIPAGETAGLPAVNLKQAMARRSLAALKHAAHSKLQTFATNLLTSGAGEKDANRKHVNQALLVQALRSGSADPLLHVLFINVEALIIQLLTEEAAHPVVGATSPESLHKAQGLLQRSGLAGHAIRGGRKAGDLLQQVKDTIKENIKERLLDDGDDDDDDDEEEDDEGIRHQAGRSDLLGHFSSLSLPDSNLTMETACLIMSCLHTWGLEPSLDNLCLQRLGMLRPHHPVAFGLVSRGGQMALMLPGWKREMDSGRQPVNSTHGVSRSVTTQHLLSFISLANTLMSMTDATFLPENNNQDPSRSQQIDTGDDLILNSTQRPMKQVVLSAASAMPIPIKEGWSQLAALHCVMLPELLGPQRFKAPLLEMLVKRWQDRCLEVMLLLRKCAAENHR</sequence>
<dbReference type="OMA" id="KQMPPRI"/>
<evidence type="ECO:0008006" key="7">
    <source>
        <dbReference type="Google" id="ProtNLM"/>
    </source>
</evidence>
<feature type="compositionally biased region" description="Acidic residues" evidence="4">
    <location>
        <begin position="834"/>
        <end position="848"/>
    </location>
</feature>
<dbReference type="GO" id="GO:0005737">
    <property type="term" value="C:cytoplasm"/>
    <property type="evidence" value="ECO:0007669"/>
    <property type="project" value="TreeGrafter"/>
</dbReference>
<dbReference type="Gene3D" id="2.130.10.10">
    <property type="entry name" value="YVTN repeat-like/Quinoprotein amine dehydrogenase"/>
    <property type="match status" value="2"/>
</dbReference>
<dbReference type="SUPFAM" id="SSF50978">
    <property type="entry name" value="WD40 repeat-like"/>
    <property type="match status" value="2"/>
</dbReference>
<dbReference type="PANTHER" id="PTHR44099:SF4">
    <property type="entry name" value="RABCONNECTIN-3B, ISOFORM A"/>
    <property type="match status" value="1"/>
</dbReference>
<evidence type="ECO:0000313" key="6">
    <source>
        <dbReference type="Proteomes" id="UP000694388"/>
    </source>
</evidence>
<dbReference type="InterPro" id="IPR019775">
    <property type="entry name" value="WD40_repeat_CS"/>
</dbReference>
<evidence type="ECO:0000256" key="1">
    <source>
        <dbReference type="ARBA" id="ARBA00022574"/>
    </source>
</evidence>
<dbReference type="InterPro" id="IPR015943">
    <property type="entry name" value="WD40/YVTN_repeat-like_dom_sf"/>
</dbReference>
<keyword evidence="1 3" id="KW-0853">WD repeat</keyword>
<evidence type="ECO:0000256" key="4">
    <source>
        <dbReference type="SAM" id="MobiDB-lite"/>
    </source>
</evidence>
<evidence type="ECO:0000313" key="5">
    <source>
        <dbReference type="Ensembl" id="ENSEBUP00000002221.1"/>
    </source>
</evidence>
<accession>A0A8C4PWT1</accession>
<dbReference type="PROSITE" id="PS50294">
    <property type="entry name" value="WD_REPEATS_REGION"/>
    <property type="match status" value="1"/>
</dbReference>
<name>A0A8C4PWT1_EPTBU</name>
<dbReference type="AlphaFoldDB" id="A0A8C4PWT1"/>
<dbReference type="Proteomes" id="UP000694388">
    <property type="component" value="Unplaced"/>
</dbReference>
<dbReference type="Ensembl" id="ENSEBUT00000002570.1">
    <property type="protein sequence ID" value="ENSEBUP00000002221.1"/>
    <property type="gene ID" value="ENSEBUG00000001718.1"/>
</dbReference>
<evidence type="ECO:0000256" key="3">
    <source>
        <dbReference type="PROSITE-ProRule" id="PRU00221"/>
    </source>
</evidence>
<protein>
    <recommendedName>
        <fullName evidence="7">WD repeat domain 7</fullName>
    </recommendedName>
</protein>